<dbReference type="FunFam" id="3.40.140.10:FF:000008">
    <property type="entry name" value="Cytidine deaminase"/>
    <property type="match status" value="1"/>
</dbReference>
<organism evidence="14 15">
    <name type="scientific">Thermosphaera chiliense</name>
    <dbReference type="NCBI Taxonomy" id="3402707"/>
    <lineage>
        <taxon>Archaea</taxon>
        <taxon>Thermoproteota</taxon>
        <taxon>Thermoprotei</taxon>
        <taxon>Desulfurococcales</taxon>
        <taxon>Desulfurococcaceae</taxon>
        <taxon>Thermosphaera</taxon>
    </lineage>
</organism>
<comment type="similarity">
    <text evidence="3">Belongs to the cytidine and deoxycytidylate deaminase family.</text>
</comment>
<dbReference type="EMBL" id="CP063144">
    <property type="protein sequence ID" value="QOR93960.1"/>
    <property type="molecule type" value="Genomic_DNA"/>
</dbReference>
<dbReference type="GO" id="GO:0005829">
    <property type="term" value="C:cytosol"/>
    <property type="evidence" value="ECO:0007669"/>
    <property type="project" value="TreeGrafter"/>
</dbReference>
<dbReference type="InterPro" id="IPR016192">
    <property type="entry name" value="APOBEC/CMP_deaminase_Zn-bd"/>
</dbReference>
<evidence type="ECO:0000313" key="15">
    <source>
        <dbReference type="Proteomes" id="UP000593766"/>
    </source>
</evidence>
<dbReference type="GeneID" id="59454705"/>
<dbReference type="PANTHER" id="PTHR11644">
    <property type="entry name" value="CYTIDINE DEAMINASE"/>
    <property type="match status" value="1"/>
</dbReference>
<keyword evidence="7 12" id="KW-0862">Zinc</keyword>
<dbReference type="PROSITE" id="PS51747">
    <property type="entry name" value="CYT_DCMP_DEAMINASES_2"/>
    <property type="match status" value="1"/>
</dbReference>
<dbReference type="NCBIfam" id="NF004064">
    <property type="entry name" value="PRK05578.1"/>
    <property type="match status" value="1"/>
</dbReference>
<keyword evidence="5 12" id="KW-0479">Metal-binding</keyword>
<dbReference type="CDD" id="cd01283">
    <property type="entry name" value="cytidine_deaminase"/>
    <property type="match status" value="1"/>
</dbReference>
<dbReference type="InterPro" id="IPR006262">
    <property type="entry name" value="Cyt_deam_tetra"/>
</dbReference>
<dbReference type="Pfam" id="PF00383">
    <property type="entry name" value="dCMP_cyt_deam_1"/>
    <property type="match status" value="1"/>
</dbReference>
<feature type="binding site" evidence="12">
    <location>
        <position position="91"/>
    </location>
    <ligand>
        <name>Zn(2+)</name>
        <dbReference type="ChEBI" id="CHEBI:29105"/>
        <note>catalytic</note>
    </ligand>
</feature>
<protein>
    <recommendedName>
        <fullName evidence="4">cytidine deaminase</fullName>
        <ecNumber evidence="4">3.5.4.5</ecNumber>
    </recommendedName>
    <alternativeName>
        <fullName evidence="8">Cytidine aminohydrolase</fullName>
    </alternativeName>
</protein>
<evidence type="ECO:0000256" key="10">
    <source>
        <dbReference type="PIRSR" id="PIRSR606262-1"/>
    </source>
</evidence>
<evidence type="ECO:0000256" key="6">
    <source>
        <dbReference type="ARBA" id="ARBA00022801"/>
    </source>
</evidence>
<comment type="catalytic activity">
    <reaction evidence="9">
        <text>cytidine + H2O + H(+) = uridine + NH4(+)</text>
        <dbReference type="Rhea" id="RHEA:16069"/>
        <dbReference type="ChEBI" id="CHEBI:15377"/>
        <dbReference type="ChEBI" id="CHEBI:15378"/>
        <dbReference type="ChEBI" id="CHEBI:16704"/>
        <dbReference type="ChEBI" id="CHEBI:17562"/>
        <dbReference type="ChEBI" id="CHEBI:28938"/>
        <dbReference type="EC" id="3.5.4.5"/>
    </reaction>
</comment>
<evidence type="ECO:0000256" key="2">
    <source>
        <dbReference type="ARBA" id="ARBA00003949"/>
    </source>
</evidence>
<feature type="binding site" evidence="12">
    <location>
        <position position="55"/>
    </location>
    <ligand>
        <name>Zn(2+)</name>
        <dbReference type="ChEBI" id="CHEBI:29105"/>
        <note>catalytic</note>
    </ligand>
</feature>
<dbReference type="Gene3D" id="3.40.140.10">
    <property type="entry name" value="Cytidine Deaminase, domain 2"/>
    <property type="match status" value="1"/>
</dbReference>
<accession>A0A7M1UNZ6</accession>
<dbReference type="Proteomes" id="UP000593766">
    <property type="component" value="Chromosome"/>
</dbReference>
<evidence type="ECO:0000256" key="5">
    <source>
        <dbReference type="ARBA" id="ARBA00022723"/>
    </source>
</evidence>
<evidence type="ECO:0000256" key="1">
    <source>
        <dbReference type="ARBA" id="ARBA00001947"/>
    </source>
</evidence>
<dbReference type="AlphaFoldDB" id="A0A7M1UNZ6"/>
<evidence type="ECO:0000256" key="11">
    <source>
        <dbReference type="PIRSR" id="PIRSR606262-2"/>
    </source>
</evidence>
<feature type="binding site" evidence="11">
    <location>
        <begin position="44"/>
        <end position="50"/>
    </location>
    <ligand>
        <name>substrate</name>
    </ligand>
</feature>
<comment type="function">
    <text evidence="2">This enzyme scavenges exogenous and endogenous cytidine and 2'-deoxycytidine for UMP synthesis.</text>
</comment>
<feature type="binding site" evidence="12">
    <location>
        <position position="88"/>
    </location>
    <ligand>
        <name>Zn(2+)</name>
        <dbReference type="ChEBI" id="CHEBI:29105"/>
        <note>catalytic</note>
    </ligand>
</feature>
<reference evidence="14 15" key="1">
    <citation type="submission" date="2020-10" db="EMBL/GenBank/DDBJ databases">
        <title>Complete genome sequence of Thermosphaera aggregans strain 3507.</title>
        <authorList>
            <person name="Zayulina K.S."/>
            <person name="Elcheninov A.G."/>
            <person name="Toshchakov S.V."/>
            <person name="Kublanov I.V."/>
            <person name="Kochetkova T.V."/>
        </authorList>
    </citation>
    <scope>NUCLEOTIDE SEQUENCE [LARGE SCALE GENOMIC DNA]</scope>
    <source>
        <strain evidence="14 15">3507</strain>
    </source>
</reference>
<dbReference type="InterPro" id="IPR016193">
    <property type="entry name" value="Cytidine_deaminase-like"/>
</dbReference>
<gene>
    <name evidence="14" type="ORF">IMZ38_04765</name>
</gene>
<evidence type="ECO:0000256" key="9">
    <source>
        <dbReference type="ARBA" id="ARBA00049558"/>
    </source>
</evidence>
<comment type="cofactor">
    <cofactor evidence="1 12">
        <name>Zn(2+)</name>
        <dbReference type="ChEBI" id="CHEBI:29105"/>
    </cofactor>
</comment>
<name>A0A7M1UNZ6_9CREN</name>
<dbReference type="KEGG" id="tcs:IMZ38_04765"/>
<evidence type="ECO:0000256" key="3">
    <source>
        <dbReference type="ARBA" id="ARBA00006576"/>
    </source>
</evidence>
<dbReference type="GO" id="GO:0004126">
    <property type="term" value="F:cytidine deaminase activity"/>
    <property type="evidence" value="ECO:0007669"/>
    <property type="project" value="UniProtKB-EC"/>
</dbReference>
<sequence>MTLNDEALISIAANALKNSYAPYSRIHVAASVLGSNGKVYTGVNVENASYGLTICAERSAIVQMVSDGERKPVKIAVVTDLENPIPPCGACRQFIAEFNPDAEIILHSASSGKTVKTRLSELFPNPFKL</sequence>
<dbReference type="PROSITE" id="PS00903">
    <property type="entry name" value="CYT_DCMP_DEAMINASES_1"/>
    <property type="match status" value="1"/>
</dbReference>
<evidence type="ECO:0000256" key="4">
    <source>
        <dbReference type="ARBA" id="ARBA00012783"/>
    </source>
</evidence>
<evidence type="ECO:0000256" key="12">
    <source>
        <dbReference type="PIRSR" id="PIRSR606262-3"/>
    </source>
</evidence>
<evidence type="ECO:0000256" key="7">
    <source>
        <dbReference type="ARBA" id="ARBA00022833"/>
    </source>
</evidence>
<keyword evidence="15" id="KW-1185">Reference proteome</keyword>
<dbReference type="NCBIfam" id="TIGR01354">
    <property type="entry name" value="cyt_deam_tetra"/>
    <property type="match status" value="1"/>
</dbReference>
<dbReference type="PANTHER" id="PTHR11644:SF2">
    <property type="entry name" value="CYTIDINE DEAMINASE"/>
    <property type="match status" value="1"/>
</dbReference>
<dbReference type="GO" id="GO:0008270">
    <property type="term" value="F:zinc ion binding"/>
    <property type="evidence" value="ECO:0007669"/>
    <property type="project" value="InterPro"/>
</dbReference>
<keyword evidence="6 14" id="KW-0378">Hydrolase</keyword>
<dbReference type="RefSeq" id="WP_193435765.1">
    <property type="nucleotide sequence ID" value="NZ_CP063144.1"/>
</dbReference>
<evidence type="ECO:0000313" key="14">
    <source>
        <dbReference type="EMBL" id="QOR93960.1"/>
    </source>
</evidence>
<dbReference type="GO" id="GO:0072527">
    <property type="term" value="P:pyrimidine-containing compound metabolic process"/>
    <property type="evidence" value="ECO:0007669"/>
    <property type="project" value="UniProtKB-ARBA"/>
</dbReference>
<dbReference type="InterPro" id="IPR050202">
    <property type="entry name" value="Cyt/Deoxycyt_deaminase"/>
</dbReference>
<dbReference type="SUPFAM" id="SSF53927">
    <property type="entry name" value="Cytidine deaminase-like"/>
    <property type="match status" value="1"/>
</dbReference>
<proteinExistence type="inferred from homology"/>
<dbReference type="GO" id="GO:0055086">
    <property type="term" value="P:nucleobase-containing small molecule metabolic process"/>
    <property type="evidence" value="ECO:0007669"/>
    <property type="project" value="UniProtKB-ARBA"/>
</dbReference>
<dbReference type="OrthoDB" id="39143at2157"/>
<dbReference type="InterPro" id="IPR002125">
    <property type="entry name" value="CMP_dCMP_dom"/>
</dbReference>
<evidence type="ECO:0000256" key="8">
    <source>
        <dbReference type="ARBA" id="ARBA00032005"/>
    </source>
</evidence>
<dbReference type="GO" id="GO:0042802">
    <property type="term" value="F:identical protein binding"/>
    <property type="evidence" value="ECO:0007669"/>
    <property type="project" value="UniProtKB-ARBA"/>
</dbReference>
<evidence type="ECO:0000259" key="13">
    <source>
        <dbReference type="PROSITE" id="PS51747"/>
    </source>
</evidence>
<feature type="active site" description="Proton donor" evidence="10">
    <location>
        <position position="57"/>
    </location>
</feature>
<feature type="domain" description="CMP/dCMP-type deaminase" evidence="13">
    <location>
        <begin position="3"/>
        <end position="129"/>
    </location>
</feature>
<dbReference type="EC" id="3.5.4.5" evidence="4"/>